<proteinExistence type="predicted"/>
<dbReference type="EMBL" id="QDGZ01000001">
    <property type="protein sequence ID" value="PVG84581.1"/>
    <property type="molecule type" value="Genomic_DNA"/>
</dbReference>
<dbReference type="GO" id="GO:0003824">
    <property type="term" value="F:catalytic activity"/>
    <property type="evidence" value="ECO:0007669"/>
    <property type="project" value="UniProtKB-ARBA"/>
</dbReference>
<protein>
    <recommendedName>
        <fullName evidence="1">AB hydrolase-1 domain-containing protein</fullName>
    </recommendedName>
</protein>
<dbReference type="Pfam" id="PF12697">
    <property type="entry name" value="Abhydrolase_6"/>
    <property type="match status" value="1"/>
</dbReference>
<dbReference type="Gene3D" id="3.40.50.1820">
    <property type="entry name" value="alpha/beta hydrolase"/>
    <property type="match status" value="1"/>
</dbReference>
<evidence type="ECO:0000259" key="1">
    <source>
        <dbReference type="Pfam" id="PF12697"/>
    </source>
</evidence>
<sequence length="164" mass="18243">MLAVRARAISRPHRRRTPTIERWVVQRFLFGHPLRQRDAGLVVDQIINCPPATMRGFYEDFMHHDRAAALAAYDDIPTRVLVGTRDLLTPLHHARKIAAHVRGARLVVAEDAGHMLPLERHELVTHELVELVELALEGPAAAGPEADVLVEESAPAAQELTASR</sequence>
<dbReference type="SUPFAM" id="SSF53474">
    <property type="entry name" value="alpha/beta-Hydrolases"/>
    <property type="match status" value="1"/>
</dbReference>
<dbReference type="InterPro" id="IPR029058">
    <property type="entry name" value="AB_hydrolase_fold"/>
</dbReference>
<gene>
    <name evidence="2" type="ORF">DDE18_02985</name>
</gene>
<reference evidence="2 3" key="1">
    <citation type="submission" date="2018-04" db="EMBL/GenBank/DDBJ databases">
        <title>Genome of Nocardioides gansuensis WSJ-1.</title>
        <authorList>
            <person name="Wu S."/>
            <person name="Wang G."/>
        </authorList>
    </citation>
    <scope>NUCLEOTIDE SEQUENCE [LARGE SCALE GENOMIC DNA]</scope>
    <source>
        <strain evidence="2 3">WSJ-1</strain>
    </source>
</reference>
<dbReference type="Proteomes" id="UP000246018">
    <property type="component" value="Unassembled WGS sequence"/>
</dbReference>
<evidence type="ECO:0000313" key="3">
    <source>
        <dbReference type="Proteomes" id="UP000246018"/>
    </source>
</evidence>
<organism evidence="2 3">
    <name type="scientific">Nocardioides gansuensis</name>
    <dbReference type="NCBI Taxonomy" id="2138300"/>
    <lineage>
        <taxon>Bacteria</taxon>
        <taxon>Bacillati</taxon>
        <taxon>Actinomycetota</taxon>
        <taxon>Actinomycetes</taxon>
        <taxon>Propionibacteriales</taxon>
        <taxon>Nocardioidaceae</taxon>
        <taxon>Nocardioides</taxon>
    </lineage>
</organism>
<name>A0A2T8FFT5_9ACTN</name>
<evidence type="ECO:0000313" key="2">
    <source>
        <dbReference type="EMBL" id="PVG84581.1"/>
    </source>
</evidence>
<comment type="caution">
    <text evidence="2">The sequence shown here is derived from an EMBL/GenBank/DDBJ whole genome shotgun (WGS) entry which is preliminary data.</text>
</comment>
<accession>A0A2T8FFT5</accession>
<feature type="domain" description="AB hydrolase-1" evidence="1">
    <location>
        <begin position="11"/>
        <end position="124"/>
    </location>
</feature>
<dbReference type="AlphaFoldDB" id="A0A2T8FFT5"/>
<dbReference type="OrthoDB" id="5422338at2"/>
<dbReference type="InterPro" id="IPR000073">
    <property type="entry name" value="AB_hydrolase_1"/>
</dbReference>
<keyword evidence="3" id="KW-1185">Reference proteome</keyword>